<feature type="compositionally biased region" description="Acidic residues" evidence="2">
    <location>
        <begin position="565"/>
        <end position="579"/>
    </location>
</feature>
<dbReference type="InterPro" id="IPR002049">
    <property type="entry name" value="LE_dom"/>
</dbReference>
<protein>
    <recommendedName>
        <fullName evidence="5">EGF-like domain-containing protein</fullName>
    </recommendedName>
</protein>
<dbReference type="InterPro" id="IPR018711">
    <property type="entry name" value="NAGPA"/>
</dbReference>
<dbReference type="Pfam" id="PF23106">
    <property type="entry name" value="EGF_Teneurin"/>
    <property type="match status" value="2"/>
</dbReference>
<dbReference type="SMART" id="SM00181">
    <property type="entry name" value="EGF"/>
    <property type="match status" value="3"/>
</dbReference>
<keyword evidence="7" id="KW-1185">Reference proteome</keyword>
<dbReference type="PROSITE" id="PS50026">
    <property type="entry name" value="EGF_3"/>
    <property type="match status" value="1"/>
</dbReference>
<dbReference type="Pfam" id="PF09992">
    <property type="entry name" value="NAGPA"/>
    <property type="match status" value="1"/>
</dbReference>
<dbReference type="InterPro" id="IPR000742">
    <property type="entry name" value="EGF"/>
</dbReference>
<accession>A0AAN8PNS6</accession>
<keyword evidence="3" id="KW-1133">Transmembrane helix</keyword>
<name>A0AAN8PNS6_PATCE</name>
<dbReference type="PANTHER" id="PTHR40446">
    <property type="entry name" value="N-ACETYLGLUCOSAMINE-1-PHOSPHODIESTER ALPHA-N-ACETYLGLUCOSAMINIDASE"/>
    <property type="match status" value="1"/>
</dbReference>
<comment type="caution">
    <text evidence="1">Lacks conserved residue(s) required for the propagation of feature annotation.</text>
</comment>
<keyword evidence="4" id="KW-0732">Signal</keyword>
<evidence type="ECO:0000256" key="2">
    <source>
        <dbReference type="SAM" id="MobiDB-lite"/>
    </source>
</evidence>
<feature type="chain" id="PRO_5042850587" description="EGF-like domain-containing protein" evidence="4">
    <location>
        <begin position="23"/>
        <end position="590"/>
    </location>
</feature>
<evidence type="ECO:0000313" key="6">
    <source>
        <dbReference type="EMBL" id="KAK6178498.1"/>
    </source>
</evidence>
<feature type="domain" description="EGF-like" evidence="5">
    <location>
        <begin position="407"/>
        <end position="442"/>
    </location>
</feature>
<evidence type="ECO:0000259" key="5">
    <source>
        <dbReference type="PROSITE" id="PS50026"/>
    </source>
</evidence>
<feature type="disulfide bond" evidence="1">
    <location>
        <begin position="432"/>
        <end position="441"/>
    </location>
</feature>
<evidence type="ECO:0000256" key="4">
    <source>
        <dbReference type="SAM" id="SignalP"/>
    </source>
</evidence>
<evidence type="ECO:0000256" key="3">
    <source>
        <dbReference type="SAM" id="Phobius"/>
    </source>
</evidence>
<keyword evidence="3" id="KW-0472">Membrane</keyword>
<proteinExistence type="predicted"/>
<feature type="transmembrane region" description="Helical" evidence="3">
    <location>
        <begin position="514"/>
        <end position="537"/>
    </location>
</feature>
<evidence type="ECO:0000256" key="1">
    <source>
        <dbReference type="PROSITE-ProRule" id="PRU00076"/>
    </source>
</evidence>
<reference evidence="6 7" key="1">
    <citation type="submission" date="2024-01" db="EMBL/GenBank/DDBJ databases">
        <title>The genome of the rayed Mediterranean limpet Patella caerulea (Linnaeus, 1758).</title>
        <authorList>
            <person name="Anh-Thu Weber A."/>
            <person name="Halstead-Nussloch G."/>
        </authorList>
    </citation>
    <scope>NUCLEOTIDE SEQUENCE [LARGE SCALE GENOMIC DNA]</scope>
    <source>
        <strain evidence="6">AATW-2023a</strain>
        <tissue evidence="6">Whole specimen</tissue>
    </source>
</reference>
<feature type="region of interest" description="Disordered" evidence="2">
    <location>
        <begin position="563"/>
        <end position="590"/>
    </location>
</feature>
<feature type="signal peptide" evidence="4">
    <location>
        <begin position="1"/>
        <end position="22"/>
    </location>
</feature>
<dbReference type="SMART" id="SM00180">
    <property type="entry name" value="EGF_Lam"/>
    <property type="match status" value="1"/>
</dbReference>
<keyword evidence="3" id="KW-0812">Transmembrane</keyword>
<dbReference type="EMBL" id="JAZGQO010000009">
    <property type="protein sequence ID" value="KAK6178498.1"/>
    <property type="molecule type" value="Genomic_DNA"/>
</dbReference>
<comment type="caution">
    <text evidence="6">The sequence shown here is derived from an EMBL/GenBank/DDBJ whole genome shotgun (WGS) entry which is preliminary data.</text>
</comment>
<gene>
    <name evidence="6" type="ORF">SNE40_013281</name>
</gene>
<dbReference type="PROSITE" id="PS00022">
    <property type="entry name" value="EGF_1"/>
    <property type="match status" value="2"/>
</dbReference>
<dbReference type="Gene3D" id="2.10.25.10">
    <property type="entry name" value="Laminin"/>
    <property type="match status" value="1"/>
</dbReference>
<dbReference type="PANTHER" id="PTHR40446:SF2">
    <property type="entry name" value="N-ACETYLGLUCOSAMINE-1-PHOSPHODIESTER ALPHA-N-ACETYLGLUCOSAMINIDASE"/>
    <property type="match status" value="1"/>
</dbReference>
<dbReference type="CDD" id="cd00055">
    <property type="entry name" value="EGF_Lam"/>
    <property type="match status" value="1"/>
</dbReference>
<dbReference type="AlphaFoldDB" id="A0AAN8PNS6"/>
<organism evidence="6 7">
    <name type="scientific">Patella caerulea</name>
    <name type="common">Rayed Mediterranean limpet</name>
    <dbReference type="NCBI Taxonomy" id="87958"/>
    <lineage>
        <taxon>Eukaryota</taxon>
        <taxon>Metazoa</taxon>
        <taxon>Spiralia</taxon>
        <taxon>Lophotrochozoa</taxon>
        <taxon>Mollusca</taxon>
        <taxon>Gastropoda</taxon>
        <taxon>Patellogastropoda</taxon>
        <taxon>Patelloidea</taxon>
        <taxon>Patellidae</taxon>
        <taxon>Patella</taxon>
    </lineage>
</organism>
<dbReference type="Gene3D" id="2.170.300.10">
    <property type="entry name" value="Tie2 ligand-binding domain superfamily"/>
    <property type="match status" value="1"/>
</dbReference>
<dbReference type="GO" id="GO:0033299">
    <property type="term" value="P:secretion of lysosomal enzymes"/>
    <property type="evidence" value="ECO:0007669"/>
    <property type="project" value="TreeGrafter"/>
</dbReference>
<keyword evidence="1" id="KW-1015">Disulfide bond</keyword>
<keyword evidence="1" id="KW-0245">EGF-like domain</keyword>
<sequence>MLLKLLEFIIIVTCVCQQCSHCRNSDVDISNAMDLLEPYEDYHSPRVKRSNRHIRECQEVKYGNVTHSKIKVNPDTNISYPFVEVKHMVKEIGQYYFKHPVTIRYQRVDYPLNTLSVLEPLEAETCRPGYSNRTTVSETSTRANCVVAVNGGFFNTTTGACLGNIVSDSMLVQDAGGIQNVHFGITEDGYIYTGYLSELDLVTQQFKQLIGGVIWLIRDGEVYIDQSKNYECSEVQETGTLDRFITVQSARSAVGHDKDGRVILVQIDGETNVRGVTLYEFADILLDLGVVNAINLDGGGSTTTVINNTLVNYPSDKCVNSTFNCEREITTILCVHEPHCQVKDCNNHGVCILGTCNCSKYWTGTDCNTLSCPDDCNQHGHCSSDGCVCYDGYYGYNCSTPCTIGYYGYNCSEQCYCLHDGYCDSISGRCNCSPGYTGKFCETECAFGYYGNNCKEVCTCDNGCFCHPVTGSCNLSTLSSDLQQASSCFVEAEIKSHHLIYSQSDQYGICVSSVISMSVIAALSIILNISLICLHFISKKRHKAETKQAVKKTIKKIINAKSTDNETDSELEEEADEETMLFSKNKKPKR</sequence>
<evidence type="ECO:0000313" key="7">
    <source>
        <dbReference type="Proteomes" id="UP001347796"/>
    </source>
</evidence>
<dbReference type="Proteomes" id="UP001347796">
    <property type="component" value="Unassembled WGS sequence"/>
</dbReference>